<dbReference type="GO" id="GO:0043190">
    <property type="term" value="C:ATP-binding cassette (ABC) transporter complex"/>
    <property type="evidence" value="ECO:0007669"/>
    <property type="project" value="InterPro"/>
</dbReference>
<evidence type="ECO:0000256" key="1">
    <source>
        <dbReference type="SAM" id="SignalP"/>
    </source>
</evidence>
<dbReference type="EMBL" id="FUKO01000022">
    <property type="protein sequence ID" value="SJN38343.1"/>
    <property type="molecule type" value="Genomic_DNA"/>
</dbReference>
<evidence type="ECO:0000313" key="4">
    <source>
        <dbReference type="Proteomes" id="UP000196320"/>
    </source>
</evidence>
<dbReference type="PROSITE" id="PS51257">
    <property type="entry name" value="PROKAR_LIPOPROTEIN"/>
    <property type="match status" value="1"/>
</dbReference>
<dbReference type="Pfam" id="PF04069">
    <property type="entry name" value="OpuAC"/>
    <property type="match status" value="1"/>
</dbReference>
<dbReference type="Gene3D" id="3.40.190.10">
    <property type="entry name" value="Periplasmic binding protein-like II"/>
    <property type="match status" value="1"/>
</dbReference>
<feature type="chain" id="PRO_5012887565" evidence="1">
    <location>
        <begin position="19"/>
        <end position="306"/>
    </location>
</feature>
<dbReference type="Gene3D" id="3.40.190.120">
    <property type="entry name" value="Osmoprotection protein (prox), domain 2"/>
    <property type="match status" value="1"/>
</dbReference>
<dbReference type="InterPro" id="IPR007210">
    <property type="entry name" value="ABC_Gly_betaine_transp_sub-bd"/>
</dbReference>
<evidence type="ECO:0000259" key="2">
    <source>
        <dbReference type="Pfam" id="PF04069"/>
    </source>
</evidence>
<evidence type="ECO:0000313" key="3">
    <source>
        <dbReference type="EMBL" id="SJN38343.1"/>
    </source>
</evidence>
<keyword evidence="4" id="KW-1185">Reference proteome</keyword>
<name>A0A1R4K2U7_9MICO</name>
<organism evidence="3 4">
    <name type="scientific">Microbacterium esteraromaticum</name>
    <dbReference type="NCBI Taxonomy" id="57043"/>
    <lineage>
        <taxon>Bacteria</taxon>
        <taxon>Bacillati</taxon>
        <taxon>Actinomycetota</taxon>
        <taxon>Actinomycetes</taxon>
        <taxon>Micrococcales</taxon>
        <taxon>Microbacteriaceae</taxon>
        <taxon>Microbacterium</taxon>
    </lineage>
</organism>
<dbReference type="RefSeq" id="WP_087132037.1">
    <property type="nucleotide sequence ID" value="NZ_FUKO01000022.1"/>
</dbReference>
<dbReference type="SUPFAM" id="SSF53850">
    <property type="entry name" value="Periplasmic binding protein-like II"/>
    <property type="match status" value="1"/>
</dbReference>
<reference evidence="3 4" key="1">
    <citation type="submission" date="2017-02" db="EMBL/GenBank/DDBJ databases">
        <authorList>
            <person name="Peterson S.W."/>
        </authorList>
    </citation>
    <scope>NUCLEOTIDE SEQUENCE [LARGE SCALE GENOMIC DNA]</scope>
    <source>
        <strain evidence="3 4">B Mb 05.01</strain>
    </source>
</reference>
<dbReference type="Proteomes" id="UP000196320">
    <property type="component" value="Unassembled WGS sequence"/>
</dbReference>
<feature type="domain" description="ABC-type glycine betaine transport system substrate-binding" evidence="2">
    <location>
        <begin position="46"/>
        <end position="301"/>
    </location>
</feature>
<keyword evidence="1" id="KW-0732">Signal</keyword>
<gene>
    <name evidence="3" type="ORF">FM104_10070</name>
</gene>
<feature type="signal peptide" evidence="1">
    <location>
        <begin position="1"/>
        <end position="18"/>
    </location>
</feature>
<sequence>MFSSRKMRTTLAAGVAFAAVIALTGCGSSNPLEEPSGDAGTDAASDTIVIGSQAYYSNEIIAEIYAQALENADFTVKRQFNIGQRDAYMPEIESGAINLFPEYTGNLLEYLDKDATATSPDDVYAALQKALPENLTALDYAEASDQDTYTVLKSVAEKNGLTTIADLSKLDHTAVLGGSPELEQRPYGPAGAKSVYGVDVSFSATSEGTLDALLSGVVDVADIYSADPSFKTKDIVALEDPENMILASNVVPLASSDIADKISDIINKISAELGVDDLVALNVQSTVDQMSAPDIAKKWLTDNGLL</sequence>
<dbReference type="GO" id="GO:0022857">
    <property type="term" value="F:transmembrane transporter activity"/>
    <property type="evidence" value="ECO:0007669"/>
    <property type="project" value="InterPro"/>
</dbReference>
<dbReference type="OrthoDB" id="9781705at2"/>
<proteinExistence type="predicted"/>
<accession>A0A1R4K2U7</accession>
<protein>
    <submittedName>
        <fullName evidence="3">L-proline glycine betaine binding ABC transporter protein ProX (TC 3.A.1.12.1)</fullName>
    </submittedName>
</protein>
<dbReference type="CDD" id="cd13606">
    <property type="entry name" value="PBP2_ProX_like"/>
    <property type="match status" value="1"/>
</dbReference>
<dbReference type="AlphaFoldDB" id="A0A1R4K2U7"/>